<gene>
    <name evidence="5" type="ORF">B5766_01530</name>
</gene>
<evidence type="ECO:0000256" key="1">
    <source>
        <dbReference type="ARBA" id="ARBA00001946"/>
    </source>
</evidence>
<proteinExistence type="predicted"/>
<organism evidence="5 6">
    <name type="scientific">Candidatus Lumbricidiphila eiseniae</name>
    <dbReference type="NCBI Taxonomy" id="1969409"/>
    <lineage>
        <taxon>Bacteria</taxon>
        <taxon>Bacillati</taxon>
        <taxon>Actinomycetota</taxon>
        <taxon>Actinomycetes</taxon>
        <taxon>Micrococcales</taxon>
        <taxon>Microbacteriaceae</taxon>
        <taxon>Candidatus Lumbricidiphila</taxon>
    </lineage>
</organism>
<evidence type="ECO:0000313" key="6">
    <source>
        <dbReference type="Proteomes" id="UP000219994"/>
    </source>
</evidence>
<sequence>MKITRVDVVLAPRPAVNPPFRWRTGLPGSEGTYTGAWLVIETDEGHTGYAFTVRGTILADLVERRIRSELLGVNPLRREWLWHRMWELDRIEEFPLYTLGAVDDALWDIAGKAAGLPVHELIGSFREEIPAYASTVTFDTIEEYLNVADQCLGLGFPAIKLHAWGDWKRDAELSVRLREHVGPDIPLMFDGSAGFDLADAIALGRVLHEANYLWYEEPMREFSVTAYKLLSRRVNIPLLVAETSDGAHMNSADFIAAGAATAVRTGTTYRGGLTGALRTAHLADSFLMRAEVHGGGLANRHLCMAIPNTTYYESLVTTSSPVVRAPEVDARGMVRAPEGPGMGWEGVWAAEGVPPELAARAW</sequence>
<dbReference type="SUPFAM" id="SSF51604">
    <property type="entry name" value="Enolase C-terminal domain-like"/>
    <property type="match status" value="1"/>
</dbReference>
<dbReference type="InterPro" id="IPR046945">
    <property type="entry name" value="RHMD-like"/>
</dbReference>
<keyword evidence="2" id="KW-0479">Metal-binding</keyword>
<dbReference type="SFLD" id="SFLDS00001">
    <property type="entry name" value="Enolase"/>
    <property type="match status" value="1"/>
</dbReference>
<dbReference type="AlphaFoldDB" id="A0A2A6FU74"/>
<comment type="cofactor">
    <cofactor evidence="1">
        <name>Mg(2+)</name>
        <dbReference type="ChEBI" id="CHEBI:18420"/>
    </cofactor>
</comment>
<dbReference type="InterPro" id="IPR029065">
    <property type="entry name" value="Enolase_C-like"/>
</dbReference>
<dbReference type="InterPro" id="IPR036849">
    <property type="entry name" value="Enolase-like_C_sf"/>
</dbReference>
<dbReference type="Gene3D" id="3.20.20.120">
    <property type="entry name" value="Enolase-like C-terminal domain"/>
    <property type="match status" value="1"/>
</dbReference>
<evidence type="ECO:0000313" key="5">
    <source>
        <dbReference type="EMBL" id="PDQ36269.1"/>
    </source>
</evidence>
<feature type="domain" description="Mandelate racemase/muconate lactonizing enzyme C-terminal" evidence="4">
    <location>
        <begin position="141"/>
        <end position="237"/>
    </location>
</feature>
<dbReference type="Pfam" id="PF13378">
    <property type="entry name" value="MR_MLE_C"/>
    <property type="match status" value="1"/>
</dbReference>
<dbReference type="GO" id="GO:0016836">
    <property type="term" value="F:hydro-lyase activity"/>
    <property type="evidence" value="ECO:0007669"/>
    <property type="project" value="TreeGrafter"/>
</dbReference>
<evidence type="ECO:0000256" key="3">
    <source>
        <dbReference type="ARBA" id="ARBA00022842"/>
    </source>
</evidence>
<dbReference type="GO" id="GO:0016052">
    <property type="term" value="P:carbohydrate catabolic process"/>
    <property type="evidence" value="ECO:0007669"/>
    <property type="project" value="TreeGrafter"/>
</dbReference>
<dbReference type="EMBL" id="NAEP01000018">
    <property type="protein sequence ID" value="PDQ36269.1"/>
    <property type="molecule type" value="Genomic_DNA"/>
</dbReference>
<dbReference type="PANTHER" id="PTHR13794">
    <property type="entry name" value="ENOLASE SUPERFAMILY, MANDELATE RACEMASE"/>
    <property type="match status" value="1"/>
</dbReference>
<name>A0A2A6FU74_9MICO</name>
<dbReference type="SUPFAM" id="SSF54826">
    <property type="entry name" value="Enolase N-terminal domain-like"/>
    <property type="match status" value="1"/>
</dbReference>
<evidence type="ECO:0000259" key="4">
    <source>
        <dbReference type="SMART" id="SM00922"/>
    </source>
</evidence>
<keyword evidence="3" id="KW-0460">Magnesium</keyword>
<reference evidence="6" key="1">
    <citation type="submission" date="2017-03" db="EMBL/GenBank/DDBJ databases">
        <authorList>
            <person name="Lund M.B."/>
        </authorList>
    </citation>
    <scope>NUCLEOTIDE SEQUENCE [LARGE SCALE GENOMIC DNA]</scope>
</reference>
<dbReference type="SMART" id="SM00922">
    <property type="entry name" value="MR_MLE"/>
    <property type="match status" value="1"/>
</dbReference>
<dbReference type="InterPro" id="IPR013342">
    <property type="entry name" value="Mandelate_racemase_C"/>
</dbReference>
<dbReference type="InterPro" id="IPR029017">
    <property type="entry name" value="Enolase-like_N"/>
</dbReference>
<comment type="caution">
    <text evidence="5">The sequence shown here is derived from an EMBL/GenBank/DDBJ whole genome shotgun (WGS) entry which is preliminary data.</text>
</comment>
<dbReference type="InterPro" id="IPR013341">
    <property type="entry name" value="Mandelate_racemase_N_dom"/>
</dbReference>
<dbReference type="GO" id="GO:0000287">
    <property type="term" value="F:magnesium ion binding"/>
    <property type="evidence" value="ECO:0007669"/>
    <property type="project" value="TreeGrafter"/>
</dbReference>
<dbReference type="Gene3D" id="3.30.390.10">
    <property type="entry name" value="Enolase-like, N-terminal domain"/>
    <property type="match status" value="1"/>
</dbReference>
<dbReference type="Pfam" id="PF02746">
    <property type="entry name" value="MR_MLE_N"/>
    <property type="match status" value="1"/>
</dbReference>
<dbReference type="PANTHER" id="PTHR13794:SF58">
    <property type="entry name" value="MITOCHONDRIAL ENOLASE SUPERFAMILY MEMBER 1"/>
    <property type="match status" value="1"/>
</dbReference>
<accession>A0A2A6FU74</accession>
<dbReference type="Proteomes" id="UP000219994">
    <property type="component" value="Unassembled WGS sequence"/>
</dbReference>
<protein>
    <submittedName>
        <fullName evidence="5">Racemase</fullName>
    </submittedName>
</protein>
<evidence type="ECO:0000256" key="2">
    <source>
        <dbReference type="ARBA" id="ARBA00022723"/>
    </source>
</evidence>